<comment type="caution">
    <text evidence="8">The sequence shown here is derived from an EMBL/GenBank/DDBJ whole genome shotgun (WGS) entry which is preliminary data.</text>
</comment>
<feature type="transmembrane region" description="Helical" evidence="6">
    <location>
        <begin position="230"/>
        <end position="247"/>
    </location>
</feature>
<feature type="compositionally biased region" description="Polar residues" evidence="7">
    <location>
        <begin position="30"/>
        <end position="40"/>
    </location>
</feature>
<evidence type="ECO:0000313" key="8">
    <source>
        <dbReference type="EMBL" id="KAK1748325.1"/>
    </source>
</evidence>
<keyword evidence="9" id="KW-1185">Reference proteome</keyword>
<comment type="similarity">
    <text evidence="2 6">Belongs to the CTL (choline transporter-like) family.</text>
</comment>
<dbReference type="GO" id="GO:0022857">
    <property type="term" value="F:transmembrane transporter activity"/>
    <property type="evidence" value="ECO:0007669"/>
    <property type="project" value="UniProtKB-UniRule"/>
</dbReference>
<comment type="function">
    <text evidence="6">Choline transporter.</text>
</comment>
<protein>
    <recommendedName>
        <fullName evidence="6">Choline transporter-like protein</fullName>
    </recommendedName>
</protein>
<dbReference type="PANTHER" id="PTHR12385:SF4">
    <property type="entry name" value="PROTEIN PNS1"/>
    <property type="match status" value="1"/>
</dbReference>
<name>A0AAD8YN41_9STRA</name>
<feature type="transmembrane region" description="Helical" evidence="6">
    <location>
        <begin position="92"/>
        <end position="112"/>
    </location>
</feature>
<dbReference type="Proteomes" id="UP001224775">
    <property type="component" value="Unassembled WGS sequence"/>
</dbReference>
<organism evidence="8 9">
    <name type="scientific">Skeletonema marinoi</name>
    <dbReference type="NCBI Taxonomy" id="267567"/>
    <lineage>
        <taxon>Eukaryota</taxon>
        <taxon>Sar</taxon>
        <taxon>Stramenopiles</taxon>
        <taxon>Ochrophyta</taxon>
        <taxon>Bacillariophyta</taxon>
        <taxon>Coscinodiscophyceae</taxon>
        <taxon>Thalassiosirophycidae</taxon>
        <taxon>Thalassiosirales</taxon>
        <taxon>Skeletonemataceae</taxon>
        <taxon>Skeletonema</taxon>
        <taxon>Skeletonema marinoi-dohrnii complex</taxon>
    </lineage>
</organism>
<feature type="transmembrane region" description="Helical" evidence="6">
    <location>
        <begin position="53"/>
        <end position="72"/>
    </location>
</feature>
<sequence>MGEPVVVQGTAISQPYNPYEHKAAAPTDQPVAQQPASSSGAGEAQPTKCRDPIFALLLIGNVAAICAVAGIYGSTAFDQNQNTSGENYDGYVVAAFVLGAIAMVFTGFCLPIMMCIPMILIKASLIGMLILSGAMMVVSFLSGNIIGGIFGVVFFLIFGCYARAVWSRIPFASVNLLTACTAVKQNCGVIFVAYLYVIVAFGWSILWSIAFVGVYDQVIATVNGENTINYGYYFLLFLSFFFTHQVIQNCTHVTVSGTVGSWWFSPEHSGCCSGGVMGSVIRTLTTSFGSVCFGSLLVAILQATKAVAQAARGEDGGSFLLCIAECILQCLADILEYFNKWAFVYVGLYGYSYIEAGKNVWTLFKNRGWEAIIADDLISNVFFFLSLSVGGICAGIGYAFNENSFGGIFADAIDTGLSVSTTNAVLGFIIGLVLSSILFSTIGSAVNAVIVCFAEGPAEFEANHPELSRKMRETWLQFYPSCGA</sequence>
<evidence type="ECO:0000313" key="9">
    <source>
        <dbReference type="Proteomes" id="UP001224775"/>
    </source>
</evidence>
<dbReference type="PANTHER" id="PTHR12385">
    <property type="entry name" value="CHOLINE TRANSPORTER-LIKE (SLC FAMILY 44)"/>
    <property type="match status" value="1"/>
</dbReference>
<feature type="transmembrane region" description="Helical" evidence="6">
    <location>
        <begin position="187"/>
        <end position="210"/>
    </location>
</feature>
<dbReference type="AlphaFoldDB" id="A0AAD8YN41"/>
<gene>
    <name evidence="8" type="ORF">QTG54_000264</name>
</gene>
<comment type="subcellular location">
    <subcellularLocation>
        <location evidence="6">Cell membrane</location>
        <topology evidence="6">Multi-pass membrane protein</topology>
    </subcellularLocation>
    <subcellularLocation>
        <location evidence="1">Membrane</location>
        <topology evidence="1">Multi-pass membrane protein</topology>
    </subcellularLocation>
</comment>
<evidence type="ECO:0000256" key="2">
    <source>
        <dbReference type="ARBA" id="ARBA00007168"/>
    </source>
</evidence>
<keyword evidence="3 6" id="KW-0812">Transmembrane</keyword>
<feature type="transmembrane region" description="Helical" evidence="6">
    <location>
        <begin position="119"/>
        <end position="139"/>
    </location>
</feature>
<evidence type="ECO:0000256" key="6">
    <source>
        <dbReference type="RuleBase" id="RU368066"/>
    </source>
</evidence>
<feature type="transmembrane region" description="Helical" evidence="6">
    <location>
        <begin position="145"/>
        <end position="166"/>
    </location>
</feature>
<reference evidence="8" key="1">
    <citation type="submission" date="2023-06" db="EMBL/GenBank/DDBJ databases">
        <title>Survivors Of The Sea: Transcriptome response of Skeletonema marinoi to long-term dormancy.</title>
        <authorList>
            <person name="Pinder M.I.M."/>
            <person name="Kourtchenko O."/>
            <person name="Robertson E.K."/>
            <person name="Larsson T."/>
            <person name="Maumus F."/>
            <person name="Osuna-Cruz C.M."/>
            <person name="Vancaester E."/>
            <person name="Stenow R."/>
            <person name="Vandepoele K."/>
            <person name="Ploug H."/>
            <person name="Bruchert V."/>
            <person name="Godhe A."/>
            <person name="Topel M."/>
        </authorList>
    </citation>
    <scope>NUCLEOTIDE SEQUENCE</scope>
    <source>
        <strain evidence="8">R05AC</strain>
    </source>
</reference>
<dbReference type="EMBL" id="JATAAI010000001">
    <property type="protein sequence ID" value="KAK1748325.1"/>
    <property type="molecule type" value="Genomic_DNA"/>
</dbReference>
<dbReference type="GO" id="GO:0005886">
    <property type="term" value="C:plasma membrane"/>
    <property type="evidence" value="ECO:0007669"/>
    <property type="project" value="UniProtKB-SubCell"/>
</dbReference>
<keyword evidence="4 6" id="KW-1133">Transmembrane helix</keyword>
<feature type="transmembrane region" description="Helical" evidence="6">
    <location>
        <begin position="377"/>
        <end position="400"/>
    </location>
</feature>
<dbReference type="Pfam" id="PF04515">
    <property type="entry name" value="Choline_transpo"/>
    <property type="match status" value="1"/>
</dbReference>
<evidence type="ECO:0000256" key="4">
    <source>
        <dbReference type="ARBA" id="ARBA00022989"/>
    </source>
</evidence>
<evidence type="ECO:0000256" key="3">
    <source>
        <dbReference type="ARBA" id="ARBA00022692"/>
    </source>
</evidence>
<evidence type="ECO:0000256" key="1">
    <source>
        <dbReference type="ARBA" id="ARBA00004141"/>
    </source>
</evidence>
<evidence type="ECO:0000256" key="7">
    <source>
        <dbReference type="SAM" id="MobiDB-lite"/>
    </source>
</evidence>
<keyword evidence="5 6" id="KW-0472">Membrane</keyword>
<feature type="region of interest" description="Disordered" evidence="7">
    <location>
        <begin position="19"/>
        <end position="46"/>
    </location>
</feature>
<evidence type="ECO:0000256" key="5">
    <source>
        <dbReference type="ARBA" id="ARBA00023136"/>
    </source>
</evidence>
<proteinExistence type="inferred from homology"/>
<accession>A0AAD8YN41</accession>
<dbReference type="InterPro" id="IPR007603">
    <property type="entry name" value="Choline_transptr-like"/>
</dbReference>
<feature type="transmembrane region" description="Helical" evidence="6">
    <location>
        <begin position="425"/>
        <end position="454"/>
    </location>
</feature>